<evidence type="ECO:0000256" key="5">
    <source>
        <dbReference type="ARBA" id="ARBA00023239"/>
    </source>
</evidence>
<dbReference type="EMBL" id="QZJW01000002">
    <property type="protein sequence ID" value="RJO62306.1"/>
    <property type="molecule type" value="Genomic_DNA"/>
</dbReference>
<dbReference type="InterPro" id="IPR013785">
    <property type="entry name" value="Aldolase_TIM"/>
</dbReference>
<dbReference type="InterPro" id="IPR011060">
    <property type="entry name" value="RibuloseP-bd_barrel"/>
</dbReference>
<dbReference type="SMART" id="SM00934">
    <property type="entry name" value="OMPdecase"/>
    <property type="match status" value="1"/>
</dbReference>
<dbReference type="Proteomes" id="UP000285655">
    <property type="component" value="Unassembled WGS sequence"/>
</dbReference>
<keyword evidence="5 9" id="KW-0456">Lyase</keyword>
<evidence type="ECO:0000256" key="6">
    <source>
        <dbReference type="ARBA" id="ARBA00049157"/>
    </source>
</evidence>
<comment type="pathway">
    <text evidence="1">Pyrimidine metabolism; UMP biosynthesis via de novo pathway; UMP from orotate: step 2/2.</text>
</comment>
<gene>
    <name evidence="9" type="primary">pyrF</name>
    <name evidence="9" type="ORF">C4544_00470</name>
</gene>
<keyword evidence="3" id="KW-0210">Decarboxylase</keyword>
<evidence type="ECO:0000256" key="7">
    <source>
        <dbReference type="NCBIfam" id="TIGR02127"/>
    </source>
</evidence>
<dbReference type="PANTHER" id="PTHR43375">
    <property type="entry name" value="OROTIDINE 5'-PHOSPHATE DECARBOXYLASE"/>
    <property type="match status" value="1"/>
</dbReference>
<reference evidence="9 10" key="1">
    <citation type="journal article" date="2017" name="ISME J.">
        <title>Energy and carbon metabolisms in a deep terrestrial subsurface fluid microbial community.</title>
        <authorList>
            <person name="Momper L."/>
            <person name="Jungbluth S.P."/>
            <person name="Lee M.D."/>
            <person name="Amend J.P."/>
        </authorList>
    </citation>
    <scope>NUCLEOTIDE SEQUENCE [LARGE SCALE GENOMIC DNA]</scope>
    <source>
        <strain evidence="9">SURF_29</strain>
    </source>
</reference>
<proteinExistence type="inferred from homology"/>
<dbReference type="NCBIfam" id="TIGR02127">
    <property type="entry name" value="pyrF_sub2"/>
    <property type="match status" value="1"/>
</dbReference>
<dbReference type="AlphaFoldDB" id="A0A419DGQ6"/>
<sequence>MRQPFREMLTKRQEKTGSLVCVGLDPLPEKLPTSVKGSTEAEKIATWMKEIVKTTAPYTSLYKPQKAHWEAFEGGDEALRNVVSFIKKEFPDIPVFLDCKRGDIGRTQERYRIAHFEIDGVDGMNFSPYMGKDCMEYLVDEIHKGRAIVSLCYTSNSSAREVQDVKMDDGKYYWEFIAETVLKWAEDLGVQENAGLVMAAAFENPKGSGQIFSEHLSRGREIVGDKLWFLIPGIGTQGGFIAETVKAAYTGYGSIAINSSSGITFASSGEDYAEAAAEKAKELRDAIREVMPK</sequence>
<name>A0A419DGQ6_9BACT</name>
<dbReference type="Pfam" id="PF00215">
    <property type="entry name" value="OMPdecase"/>
    <property type="match status" value="1"/>
</dbReference>
<dbReference type="SUPFAM" id="SSF51366">
    <property type="entry name" value="Ribulose-phoshate binding barrel"/>
    <property type="match status" value="1"/>
</dbReference>
<dbReference type="PANTHER" id="PTHR43375:SF1">
    <property type="entry name" value="OROTIDINE 5'-PHOSPHATE DECARBOXYLASE"/>
    <property type="match status" value="1"/>
</dbReference>
<keyword evidence="4" id="KW-0665">Pyrimidine biosynthesis</keyword>
<accession>A0A419DGQ6</accession>
<feature type="domain" description="Orotidine 5'-phosphate decarboxylase" evidence="8">
    <location>
        <begin position="19"/>
        <end position="276"/>
    </location>
</feature>
<evidence type="ECO:0000259" key="8">
    <source>
        <dbReference type="SMART" id="SM00934"/>
    </source>
</evidence>
<evidence type="ECO:0000256" key="2">
    <source>
        <dbReference type="ARBA" id="ARBA00008847"/>
    </source>
</evidence>
<protein>
    <recommendedName>
        <fullName evidence="7">Orotidine-5'-phosphate decarboxylase</fullName>
        <ecNumber evidence="7">4.1.1.23</ecNumber>
    </recommendedName>
</protein>
<evidence type="ECO:0000256" key="1">
    <source>
        <dbReference type="ARBA" id="ARBA00004861"/>
    </source>
</evidence>
<dbReference type="Gene3D" id="3.20.20.70">
    <property type="entry name" value="Aldolase class I"/>
    <property type="match status" value="1"/>
</dbReference>
<evidence type="ECO:0000256" key="4">
    <source>
        <dbReference type="ARBA" id="ARBA00022975"/>
    </source>
</evidence>
<evidence type="ECO:0000313" key="9">
    <source>
        <dbReference type="EMBL" id="RJO62306.1"/>
    </source>
</evidence>
<comment type="catalytic activity">
    <reaction evidence="6">
        <text>orotidine 5'-phosphate + H(+) = UMP + CO2</text>
        <dbReference type="Rhea" id="RHEA:11596"/>
        <dbReference type="ChEBI" id="CHEBI:15378"/>
        <dbReference type="ChEBI" id="CHEBI:16526"/>
        <dbReference type="ChEBI" id="CHEBI:57538"/>
        <dbReference type="ChEBI" id="CHEBI:57865"/>
        <dbReference type="EC" id="4.1.1.23"/>
    </reaction>
</comment>
<dbReference type="InterPro" id="IPR011995">
    <property type="entry name" value="OMPdecase_type-2"/>
</dbReference>
<dbReference type="InterPro" id="IPR001754">
    <property type="entry name" value="OMPdeCOase_dom"/>
</dbReference>
<dbReference type="EC" id="4.1.1.23" evidence="7"/>
<dbReference type="GO" id="GO:0004590">
    <property type="term" value="F:orotidine-5'-phosphate decarboxylase activity"/>
    <property type="evidence" value="ECO:0007669"/>
    <property type="project" value="UniProtKB-UniRule"/>
</dbReference>
<comment type="similarity">
    <text evidence="2">Belongs to the OMP decarboxylase family. Type 2 subfamily.</text>
</comment>
<evidence type="ECO:0000256" key="3">
    <source>
        <dbReference type="ARBA" id="ARBA00022793"/>
    </source>
</evidence>
<evidence type="ECO:0000313" key="10">
    <source>
        <dbReference type="Proteomes" id="UP000285655"/>
    </source>
</evidence>
<dbReference type="GO" id="GO:0006207">
    <property type="term" value="P:'de novo' pyrimidine nucleobase biosynthetic process"/>
    <property type="evidence" value="ECO:0007669"/>
    <property type="project" value="InterPro"/>
</dbReference>
<comment type="caution">
    <text evidence="9">The sequence shown here is derived from an EMBL/GenBank/DDBJ whole genome shotgun (WGS) entry which is preliminary data.</text>
</comment>
<dbReference type="UniPathway" id="UPA00070">
    <property type="reaction ID" value="UER00120"/>
</dbReference>
<organism evidence="9 10">
    <name type="scientific">candidate division WS5 bacterium</name>
    <dbReference type="NCBI Taxonomy" id="2093353"/>
    <lineage>
        <taxon>Bacteria</taxon>
        <taxon>candidate division WS5</taxon>
    </lineage>
</organism>
<dbReference type="GO" id="GO:0044205">
    <property type="term" value="P:'de novo' UMP biosynthetic process"/>
    <property type="evidence" value="ECO:0007669"/>
    <property type="project" value="UniProtKB-UniPathway"/>
</dbReference>